<dbReference type="EMBL" id="CM042880">
    <property type="protein sequence ID" value="KAI4389753.1"/>
    <property type="molecule type" value="Genomic_DNA"/>
</dbReference>
<dbReference type="Proteomes" id="UP001057402">
    <property type="component" value="Chromosome 1"/>
</dbReference>
<accession>A0ACB9SGF6</accession>
<keyword evidence="2" id="KW-1185">Reference proteome</keyword>
<gene>
    <name evidence="1" type="ORF">MLD38_001945</name>
</gene>
<proteinExistence type="predicted"/>
<protein>
    <submittedName>
        <fullName evidence="1">Uncharacterized protein</fullName>
    </submittedName>
</protein>
<evidence type="ECO:0000313" key="2">
    <source>
        <dbReference type="Proteomes" id="UP001057402"/>
    </source>
</evidence>
<organism evidence="1 2">
    <name type="scientific">Melastoma candidum</name>
    <dbReference type="NCBI Taxonomy" id="119954"/>
    <lineage>
        <taxon>Eukaryota</taxon>
        <taxon>Viridiplantae</taxon>
        <taxon>Streptophyta</taxon>
        <taxon>Embryophyta</taxon>
        <taxon>Tracheophyta</taxon>
        <taxon>Spermatophyta</taxon>
        <taxon>Magnoliopsida</taxon>
        <taxon>eudicotyledons</taxon>
        <taxon>Gunneridae</taxon>
        <taxon>Pentapetalae</taxon>
        <taxon>rosids</taxon>
        <taxon>malvids</taxon>
        <taxon>Myrtales</taxon>
        <taxon>Melastomataceae</taxon>
        <taxon>Melastomatoideae</taxon>
        <taxon>Melastomateae</taxon>
        <taxon>Melastoma</taxon>
    </lineage>
</organism>
<reference evidence="2" key="1">
    <citation type="journal article" date="2023" name="Front. Plant Sci.">
        <title>Chromosomal-level genome assembly of Melastoma candidum provides insights into trichome evolution.</title>
        <authorList>
            <person name="Zhong Y."/>
            <person name="Wu W."/>
            <person name="Sun C."/>
            <person name="Zou P."/>
            <person name="Liu Y."/>
            <person name="Dai S."/>
            <person name="Zhou R."/>
        </authorList>
    </citation>
    <scope>NUCLEOTIDE SEQUENCE [LARGE SCALE GENOMIC DNA]</scope>
</reference>
<evidence type="ECO:0000313" key="1">
    <source>
        <dbReference type="EMBL" id="KAI4389753.1"/>
    </source>
</evidence>
<sequence length="205" mass="23053">MMPSLGPSSYLSLFRRRVHTLNVPPVDRISTRPRHHDVFINHRGVDTKRNVAGLIYHHLASLRLRPFLDCYSMKPGDSLRHEIGEAILGCKVGVAVFSPRYCESVSCLRELAMLLEAEKKMIPIFCDVKPSQLQIVDINGRFSGCSDEELLKFELALDEATGILGLSFDSSKGYDGGRLNFISRLTIKYRIIHDLNITAGTGRCY</sequence>
<comment type="caution">
    <text evidence="1">The sequence shown here is derived from an EMBL/GenBank/DDBJ whole genome shotgun (WGS) entry which is preliminary data.</text>
</comment>
<name>A0ACB9SGF6_9MYRT</name>